<dbReference type="OrthoDB" id="5490290at2"/>
<dbReference type="RefSeq" id="WP_070934534.1">
    <property type="nucleotide sequence ID" value="NZ_MIPT01000001.1"/>
</dbReference>
<keyword evidence="2" id="KW-0808">Transferase</keyword>
<dbReference type="Pfam" id="PF13692">
    <property type="entry name" value="Glyco_trans_1_4"/>
    <property type="match status" value="1"/>
</dbReference>
<comment type="caution">
    <text evidence="2">The sequence shown here is derived from an EMBL/GenBank/DDBJ whole genome shotgun (WGS) entry which is preliminary data.</text>
</comment>
<dbReference type="EMBL" id="MIPT01000001">
    <property type="protein sequence ID" value="OHT21403.1"/>
    <property type="molecule type" value="Genomic_DNA"/>
</dbReference>
<accession>A0A1S1HJK9</accession>
<dbReference type="PANTHER" id="PTHR45947:SF3">
    <property type="entry name" value="SULFOQUINOVOSYL TRANSFERASE SQD2"/>
    <property type="match status" value="1"/>
</dbReference>
<keyword evidence="2" id="KW-0328">Glycosyltransferase</keyword>
<dbReference type="GO" id="GO:0016757">
    <property type="term" value="F:glycosyltransferase activity"/>
    <property type="evidence" value="ECO:0007669"/>
    <property type="project" value="UniProtKB-KW"/>
</dbReference>
<dbReference type="CDD" id="cd03814">
    <property type="entry name" value="GT4-like"/>
    <property type="match status" value="1"/>
</dbReference>
<dbReference type="Pfam" id="PF13439">
    <property type="entry name" value="Glyco_transf_4"/>
    <property type="match status" value="1"/>
</dbReference>
<name>A0A1S1HJK9_9SPHN</name>
<dbReference type="Proteomes" id="UP000179467">
    <property type="component" value="Unassembled WGS sequence"/>
</dbReference>
<dbReference type="SUPFAM" id="SSF53756">
    <property type="entry name" value="UDP-Glycosyltransferase/glycogen phosphorylase"/>
    <property type="match status" value="1"/>
</dbReference>
<sequence length="433" mass="46553">MVSLSPSRHLPATSILPGFQDNEAPAAPSRRRLRVALFSGNYDCVRDGANQALNRLVAFLLDRAGAEVRIYSPTAPTPAFKSVGKVVPVRSIGIPGRPEYRVALGLPRAIRRDLAAFAPDIVHLSAPDLLGRQAQKHARALGIPVVASLHTRFETYLDYYGLRFLRGPVERYLDRFYRDCDRVLAPTEPIAAMLREVCGDEKVAIWGRGVDRGRFHPGLRDEAFRTRLGYEAGDVVPLFFGRLVREKGLDIFAESIAAVRARGHAVRPMIVGNGPGRAWLAERLPNANFLGHLEGAALGRAVASADILVNPSVTEAFGNVNLEAMASGLAVISADVPSASALIAHGRTGLLVPQGDAGAFADAMTDLVRRPLLREALGHAAANAADGYHWDDILSSVVHVYEQCVPHPRGAGRAAAMMRGGRSARLEVATADG</sequence>
<feature type="domain" description="Glycosyltransferase subfamily 4-like N-terminal" evidence="1">
    <location>
        <begin position="61"/>
        <end position="212"/>
    </location>
</feature>
<reference evidence="2 3" key="1">
    <citation type="submission" date="2016-09" db="EMBL/GenBank/DDBJ databases">
        <title>Metabolic pathway, cell adaptation mechanisms and a novel monoxygenase revealed through proteogenomic-transcription analysis of a Sphingomonas haloaromaticamans strain degrading the fungicide ortho-phenylphenol.</title>
        <authorList>
            <person name="Perruchon C."/>
            <person name="Papadopoulou E.S."/>
            <person name="Rousidou C."/>
            <person name="Vasileiadis S."/>
            <person name="Tanou G."/>
            <person name="Amoutzias G."/>
            <person name="Molassiotis A."/>
            <person name="Karpouzas D.G."/>
        </authorList>
    </citation>
    <scope>NUCLEOTIDE SEQUENCE [LARGE SCALE GENOMIC DNA]</scope>
    <source>
        <strain evidence="2 3">P3</strain>
    </source>
</reference>
<protein>
    <submittedName>
        <fullName evidence="2">GDP-mannose-dependent alpha-mannosyltransferase</fullName>
        <ecNumber evidence="2">2.4.1.-</ecNumber>
    </submittedName>
</protein>
<dbReference type="PANTHER" id="PTHR45947">
    <property type="entry name" value="SULFOQUINOVOSYL TRANSFERASE SQD2"/>
    <property type="match status" value="1"/>
</dbReference>
<dbReference type="Gene3D" id="3.40.50.2000">
    <property type="entry name" value="Glycogen Phosphorylase B"/>
    <property type="match status" value="2"/>
</dbReference>
<gene>
    <name evidence="2" type="primary">mgtA_2</name>
    <name evidence="2" type="ORF">BHE75_03410</name>
</gene>
<evidence type="ECO:0000259" key="1">
    <source>
        <dbReference type="Pfam" id="PF13439"/>
    </source>
</evidence>
<keyword evidence="3" id="KW-1185">Reference proteome</keyword>
<evidence type="ECO:0000313" key="3">
    <source>
        <dbReference type="Proteomes" id="UP000179467"/>
    </source>
</evidence>
<proteinExistence type="predicted"/>
<dbReference type="AlphaFoldDB" id="A0A1S1HJK9"/>
<dbReference type="EC" id="2.4.1.-" evidence="2"/>
<organism evidence="2 3">
    <name type="scientific">Edaphosphingomonas haloaromaticamans</name>
    <dbReference type="NCBI Taxonomy" id="653954"/>
    <lineage>
        <taxon>Bacteria</taxon>
        <taxon>Pseudomonadati</taxon>
        <taxon>Pseudomonadota</taxon>
        <taxon>Alphaproteobacteria</taxon>
        <taxon>Sphingomonadales</taxon>
        <taxon>Rhizorhabdaceae</taxon>
        <taxon>Edaphosphingomonas</taxon>
    </lineage>
</organism>
<evidence type="ECO:0000313" key="2">
    <source>
        <dbReference type="EMBL" id="OHT21403.1"/>
    </source>
</evidence>
<dbReference type="InterPro" id="IPR050194">
    <property type="entry name" value="Glycosyltransferase_grp1"/>
</dbReference>
<dbReference type="InterPro" id="IPR028098">
    <property type="entry name" value="Glyco_trans_4-like_N"/>
</dbReference>